<sequence>MDKLRQSETNPVNDDAEIAVFLARLGLYGAWEKSPDRWREAYQFGRMHAERLDSRPSTIDELMWGK</sequence>
<dbReference type="EMBL" id="FPBH01000004">
    <property type="protein sequence ID" value="SFT84454.1"/>
    <property type="molecule type" value="Genomic_DNA"/>
</dbReference>
<name>A0A1I7BBD9_9BURK</name>
<evidence type="ECO:0000313" key="1">
    <source>
        <dbReference type="EMBL" id="SFT84454.1"/>
    </source>
</evidence>
<protein>
    <submittedName>
        <fullName evidence="1">Uncharacterized protein</fullName>
    </submittedName>
</protein>
<gene>
    <name evidence="1" type="ORF">SAMN05192563_1004334</name>
</gene>
<accession>A0A1I7BBD9</accession>
<dbReference type="RefSeq" id="WP_093633924.1">
    <property type="nucleotide sequence ID" value="NZ_FPBH01000004.1"/>
</dbReference>
<evidence type="ECO:0000313" key="2">
    <source>
        <dbReference type="Proteomes" id="UP000198844"/>
    </source>
</evidence>
<dbReference type="AlphaFoldDB" id="A0A1I7BBD9"/>
<reference evidence="1 2" key="1">
    <citation type="submission" date="2016-10" db="EMBL/GenBank/DDBJ databases">
        <authorList>
            <person name="de Groot N.N."/>
        </authorList>
    </citation>
    <scope>NUCLEOTIDE SEQUENCE [LARGE SCALE GENOMIC DNA]</scope>
    <source>
        <strain evidence="1 2">LMG 27731</strain>
    </source>
</reference>
<proteinExistence type="predicted"/>
<dbReference type="Proteomes" id="UP000198844">
    <property type="component" value="Unassembled WGS sequence"/>
</dbReference>
<dbReference type="OrthoDB" id="100212at2"/>
<organism evidence="1 2">
    <name type="scientific">Paraburkholderia aspalathi</name>
    <dbReference type="NCBI Taxonomy" id="1324617"/>
    <lineage>
        <taxon>Bacteria</taxon>
        <taxon>Pseudomonadati</taxon>
        <taxon>Pseudomonadota</taxon>
        <taxon>Betaproteobacteria</taxon>
        <taxon>Burkholderiales</taxon>
        <taxon>Burkholderiaceae</taxon>
        <taxon>Paraburkholderia</taxon>
    </lineage>
</organism>